<dbReference type="EMBL" id="CP131914">
    <property type="protein sequence ID" value="XCI79991.1"/>
    <property type="molecule type" value="Genomic_DNA"/>
</dbReference>
<keyword evidence="4" id="KW-1185">Reference proteome</keyword>
<dbReference type="EMBL" id="JAKJPQ010000017">
    <property type="protein sequence ID" value="MCI2263387.1"/>
    <property type="molecule type" value="Genomic_DNA"/>
</dbReference>
<evidence type="ECO:0000313" key="4">
    <source>
        <dbReference type="Proteomes" id="UP001430647"/>
    </source>
</evidence>
<name>A0AAU8I497_9XANT</name>
<dbReference type="AlphaFoldDB" id="A0AAU8I497"/>
<organism evidence="3">
    <name type="scientific">Xanthomonas indica</name>
    <dbReference type="NCBI Taxonomy" id="2912242"/>
    <lineage>
        <taxon>Bacteria</taxon>
        <taxon>Pseudomonadati</taxon>
        <taxon>Pseudomonadota</taxon>
        <taxon>Gammaproteobacteria</taxon>
        <taxon>Lysobacterales</taxon>
        <taxon>Lysobacteraceae</taxon>
        <taxon>Xanthomonas</taxon>
    </lineage>
</organism>
<proteinExistence type="predicted"/>
<reference evidence="2 4" key="1">
    <citation type="journal article" date="2022" name="Curr. Microbiol.">
        <title>Xanthomonas indica sp. nov., a Novel Member of Non-Pathogenic Xanthomonas Community from Healthy Rice Seeds.</title>
        <authorList>
            <person name="Rana R."/>
            <person name="Madhavan V.N."/>
            <person name="Saroha T."/>
            <person name="Bansal K."/>
            <person name="Kaur A."/>
            <person name="Sonti R.V."/>
            <person name="Patel H.K."/>
            <person name="Patil P.B."/>
        </authorList>
    </citation>
    <scope>NUCLEOTIDE SEQUENCE [LARGE SCALE GENOMIC DNA]</scope>
    <source>
        <strain evidence="2 4">PPL560</strain>
    </source>
</reference>
<gene>
    <name evidence="2" type="ORF">L3V74_17780</name>
    <name evidence="3" type="ORF">Q7W82_17240</name>
</gene>
<feature type="domain" description="Protein CR006 P-loop" evidence="1">
    <location>
        <begin position="154"/>
        <end position="481"/>
    </location>
</feature>
<dbReference type="RefSeq" id="WP_242161088.1">
    <property type="nucleotide sequence ID" value="NZ_CP131914.1"/>
</dbReference>
<reference evidence="3" key="3">
    <citation type="submission" date="2023-08" db="EMBL/GenBank/DDBJ databases">
        <title>Complete genome sequence of Xanthomonas indica.</title>
        <authorList>
            <person name="Patil P.B."/>
            <person name="Rana R."/>
        </authorList>
    </citation>
    <scope>NUCLEOTIDE SEQUENCE</scope>
    <source>
        <strain evidence="3">PPL560</strain>
    </source>
</reference>
<protein>
    <submittedName>
        <fullName evidence="3">AAA family ATPase</fullName>
    </submittedName>
</protein>
<dbReference type="Gene3D" id="3.40.50.300">
    <property type="entry name" value="P-loop containing nucleotide triphosphate hydrolases"/>
    <property type="match status" value="1"/>
</dbReference>
<evidence type="ECO:0000313" key="3">
    <source>
        <dbReference type="EMBL" id="XCI79991.1"/>
    </source>
</evidence>
<reference evidence="2" key="2">
    <citation type="submission" date="2022-01" db="EMBL/GenBank/DDBJ databases">
        <authorList>
            <person name="Rana R."/>
            <person name="Patil P.B."/>
        </authorList>
    </citation>
    <scope>NUCLEOTIDE SEQUENCE</scope>
    <source>
        <strain evidence="2">PPL560</strain>
    </source>
</reference>
<dbReference type="KEGG" id="xin:Q7W82_17240"/>
<evidence type="ECO:0000313" key="2">
    <source>
        <dbReference type="EMBL" id="MCI2263387.1"/>
    </source>
</evidence>
<evidence type="ECO:0000259" key="1">
    <source>
        <dbReference type="Pfam" id="PF13166"/>
    </source>
</evidence>
<dbReference type="Pfam" id="PF13166">
    <property type="entry name" value="AAA_13"/>
    <property type="match status" value="1"/>
</dbReference>
<dbReference type="Proteomes" id="UP001430647">
    <property type="component" value="Unassembled WGS sequence"/>
</dbReference>
<dbReference type="SUPFAM" id="SSF52540">
    <property type="entry name" value="P-loop containing nucleoside triphosphate hydrolases"/>
    <property type="match status" value="1"/>
</dbReference>
<sequence length="647" mass="72632">MDTNALTSVIAQIPQGTAAAKLVNGITLFTKPEDVQAIARLKPEEQERLTFLEKALQDLQANDPQKLMAQLTLRASRVRALADHLRGLETALADEEVIAVFDTRKEGRRKSEEAKRLREATFPQGLLTGTGEEQWKAMWEAARLFSEQQAYQGQGFPVTDGGARCVLCQQDLGHTATHRLKHFEEFVVSTTEKELRLMRDEFARRRNAFANLKTSTDATEETLKELRLEHDTKAEAISAAISHSERRRVAIIAALAENKDLGEDFQALVASSTQAKSIGDEIDARLKSLREAGAADAKKKMSDEAQELRARLVLGKHEKAILDEIENKKKIAAYAQCLDETKPNAITQKSSAVTKAVVSESLKKRFKDELEALEFNHVEVELKEQGGAEGVFYHKLVLTRNPTVNVPKVVSEGEQRCISIAAFFAELSTADDRSGMVFDDPVSSLDFQWRSAVARRLVEESKRRQVIVFTHDVVFLLALKQFAEQMDVQPLDQHIRRQVNGAGVCREELPWLAMRVRDKIGFLKNAWQAVNKKHRNGEQDAYEREAKELYGLLREAWERAVEEVLLGGIVERFRPSVETQRLAPLSDITDDDCKTVKEGMTKSSAWLTGHDHAAAARSPVPAPGELKKDIETLETWVTGINVRRRNK</sequence>
<dbReference type="InterPro" id="IPR027417">
    <property type="entry name" value="P-loop_NTPase"/>
</dbReference>
<dbReference type="InterPro" id="IPR026866">
    <property type="entry name" value="CR006_AAA"/>
</dbReference>
<accession>A0AAU8I497</accession>